<dbReference type="InterPro" id="IPR050741">
    <property type="entry name" value="Acyl-CoA_dehydrogenase"/>
</dbReference>
<proteinExistence type="inferred from homology"/>
<dbReference type="Gene3D" id="1.20.140.10">
    <property type="entry name" value="Butyryl-CoA Dehydrogenase, subunit A, domain 3"/>
    <property type="match status" value="1"/>
</dbReference>
<dbReference type="PANTHER" id="PTHR48083:SF20">
    <property type="entry name" value="LONG-CHAIN SPECIFIC ACYL-COA DEHYDROGENASE, MITOCHONDRIAL"/>
    <property type="match status" value="1"/>
</dbReference>
<comment type="caution">
    <text evidence="14">The sequence shown here is derived from an EMBL/GenBank/DDBJ whole genome shotgun (WGS) entry which is preliminary data.</text>
</comment>
<dbReference type="InterPro" id="IPR006089">
    <property type="entry name" value="Acyl-CoA_DH_CS"/>
</dbReference>
<evidence type="ECO:0000256" key="6">
    <source>
        <dbReference type="ARBA" id="ARBA00023002"/>
    </source>
</evidence>
<dbReference type="PANTHER" id="PTHR48083">
    <property type="entry name" value="MEDIUM-CHAIN SPECIFIC ACYL-COA DEHYDROGENASE, MITOCHONDRIAL-RELATED"/>
    <property type="match status" value="1"/>
</dbReference>
<dbReference type="Pfam" id="PF00441">
    <property type="entry name" value="Acyl-CoA_dh_1"/>
    <property type="match status" value="1"/>
</dbReference>
<evidence type="ECO:0000256" key="3">
    <source>
        <dbReference type="ARBA" id="ARBA00009347"/>
    </source>
</evidence>
<dbReference type="SUPFAM" id="SSF47203">
    <property type="entry name" value="Acyl-CoA dehydrogenase C-terminal domain-like"/>
    <property type="match status" value="1"/>
</dbReference>
<dbReference type="PROSITE" id="PS00073">
    <property type="entry name" value="ACYL_COA_DH_2"/>
    <property type="match status" value="1"/>
</dbReference>
<sequence>MSKRSIFQEEHDQFRRTVRRFVEAEILPHRVAWEKAGTVPPEVWRKAGEAGLLCCDQPIEHGGGGGDFLHNVIVNEEMTAAGGSGPAFSGHSDIVVPYLSVYGTPEQKERWLPAMARGEVITAIGMTEPSAGSDLQAMRTSAVRDDDDYVINGQKVFISNGHQAHLLLLACKTDPTARGKGISMVLVETDRPGFTRGRMLEKIGRKAQDTSELFFADLRVPVSNLLGQEGAGFGMMMNLLAQERLSSAVRAMAATERALQSTVDYVSEREAFGRKIADFQNTQFLLADLWSETMVHRVFVDDCIARHLRGELSAVDAAAAKLRASELEGRVIDQCLQLFGGWGYMWEYPIARAYADARVDRISAGSNHILKLIIGRDLLRPART</sequence>
<dbReference type="InterPro" id="IPR009075">
    <property type="entry name" value="AcylCo_DH/oxidase_C"/>
</dbReference>
<dbReference type="InterPro" id="IPR006091">
    <property type="entry name" value="Acyl-CoA_Oxase/DH_mid-dom"/>
</dbReference>
<feature type="domain" description="Acyl-CoA dehydrogenase/oxidase N-terminal" evidence="13">
    <location>
        <begin position="9"/>
        <end position="119"/>
    </location>
</feature>
<protein>
    <recommendedName>
        <fullName evidence="8">Acyl-[acyl-carrier-protein] dehydrogenase MbtN</fullName>
    </recommendedName>
    <alternativeName>
        <fullName evidence="9">Mycobactin synthase protein N</fullName>
    </alternativeName>
</protein>
<keyword evidence="6 10" id="KW-0560">Oxidoreductase</keyword>
<dbReference type="Gene3D" id="1.10.540.10">
    <property type="entry name" value="Acyl-CoA dehydrogenase/oxidase, N-terminal domain"/>
    <property type="match status" value="1"/>
</dbReference>
<organism evidence="14 15">
    <name type="scientific">Bosea robiniae</name>
    <dbReference type="NCBI Taxonomy" id="1036780"/>
    <lineage>
        <taxon>Bacteria</taxon>
        <taxon>Pseudomonadati</taxon>
        <taxon>Pseudomonadota</taxon>
        <taxon>Alphaproteobacteria</taxon>
        <taxon>Hyphomicrobiales</taxon>
        <taxon>Boseaceae</taxon>
        <taxon>Bosea</taxon>
    </lineage>
</organism>
<feature type="domain" description="Acyl-CoA oxidase/dehydrogenase middle" evidence="12">
    <location>
        <begin position="123"/>
        <end position="217"/>
    </location>
</feature>
<comment type="cofactor">
    <cofactor evidence="1 10">
        <name>FAD</name>
        <dbReference type="ChEBI" id="CHEBI:57692"/>
    </cofactor>
</comment>
<evidence type="ECO:0000259" key="12">
    <source>
        <dbReference type="Pfam" id="PF02770"/>
    </source>
</evidence>
<dbReference type="InterPro" id="IPR013786">
    <property type="entry name" value="AcylCoA_DH/ox_N"/>
</dbReference>
<evidence type="ECO:0000256" key="5">
    <source>
        <dbReference type="ARBA" id="ARBA00022827"/>
    </source>
</evidence>
<dbReference type="InterPro" id="IPR046373">
    <property type="entry name" value="Acyl-CoA_Oxase/DH_mid-dom_sf"/>
</dbReference>
<keyword evidence="4 10" id="KW-0285">Flavoprotein</keyword>
<dbReference type="PROSITE" id="PS00072">
    <property type="entry name" value="ACYL_COA_DH_1"/>
    <property type="match status" value="1"/>
</dbReference>
<comment type="function">
    <text evidence="7">Catalyzes the dehydrogenation at the alpha-beta position of ACP-bound acyl chains. This results in the introduction of a double bond in the lipidic chain, which is further transferred to the epsilon-amino group of lysine residue in the mycobactin core by MbtK.</text>
</comment>
<dbReference type="SUPFAM" id="SSF56645">
    <property type="entry name" value="Acyl-CoA dehydrogenase NM domain-like"/>
    <property type="match status" value="1"/>
</dbReference>
<evidence type="ECO:0000256" key="2">
    <source>
        <dbReference type="ARBA" id="ARBA00005102"/>
    </source>
</evidence>
<accession>A0ABY0P582</accession>
<dbReference type="RefSeq" id="WP_091860442.1">
    <property type="nucleotide sequence ID" value="NZ_FNBZ01000007.1"/>
</dbReference>
<evidence type="ECO:0000256" key="1">
    <source>
        <dbReference type="ARBA" id="ARBA00001974"/>
    </source>
</evidence>
<dbReference type="EMBL" id="FNBZ01000007">
    <property type="protein sequence ID" value="SDH24515.1"/>
    <property type="molecule type" value="Genomic_DNA"/>
</dbReference>
<dbReference type="Proteomes" id="UP000199468">
    <property type="component" value="Unassembled WGS sequence"/>
</dbReference>
<keyword evidence="5 10" id="KW-0274">FAD</keyword>
<name>A0ABY0P582_9HYPH</name>
<dbReference type="Pfam" id="PF02771">
    <property type="entry name" value="Acyl-CoA_dh_N"/>
    <property type="match status" value="1"/>
</dbReference>
<evidence type="ECO:0000256" key="10">
    <source>
        <dbReference type="RuleBase" id="RU362125"/>
    </source>
</evidence>
<evidence type="ECO:0000256" key="8">
    <source>
        <dbReference type="ARBA" id="ARBA00040394"/>
    </source>
</evidence>
<feature type="domain" description="Acyl-CoA dehydrogenase/oxidase C-terminal" evidence="11">
    <location>
        <begin position="230"/>
        <end position="378"/>
    </location>
</feature>
<comment type="pathway">
    <text evidence="2">Siderophore biosynthesis; mycobactin biosynthesis.</text>
</comment>
<evidence type="ECO:0000313" key="15">
    <source>
        <dbReference type="Proteomes" id="UP000199468"/>
    </source>
</evidence>
<keyword evidence="15" id="KW-1185">Reference proteome</keyword>
<dbReference type="Pfam" id="PF02770">
    <property type="entry name" value="Acyl-CoA_dh_M"/>
    <property type="match status" value="1"/>
</dbReference>
<dbReference type="InterPro" id="IPR037069">
    <property type="entry name" value="AcylCoA_DH/ox_N_sf"/>
</dbReference>
<dbReference type="Gene3D" id="2.40.110.10">
    <property type="entry name" value="Butyryl-CoA Dehydrogenase, subunit A, domain 2"/>
    <property type="match status" value="1"/>
</dbReference>
<evidence type="ECO:0000256" key="7">
    <source>
        <dbReference type="ARBA" id="ARBA00037085"/>
    </source>
</evidence>
<evidence type="ECO:0000256" key="4">
    <source>
        <dbReference type="ARBA" id="ARBA00022630"/>
    </source>
</evidence>
<reference evidence="14 15" key="1">
    <citation type="submission" date="2016-10" db="EMBL/GenBank/DDBJ databases">
        <authorList>
            <person name="Varghese N."/>
            <person name="Submissions S."/>
        </authorList>
    </citation>
    <scope>NUCLEOTIDE SEQUENCE [LARGE SCALE GENOMIC DNA]</scope>
    <source>
        <strain evidence="14 15">DSM 26672</strain>
    </source>
</reference>
<dbReference type="InterPro" id="IPR036250">
    <property type="entry name" value="AcylCo_DH-like_C"/>
</dbReference>
<evidence type="ECO:0000313" key="14">
    <source>
        <dbReference type="EMBL" id="SDH24515.1"/>
    </source>
</evidence>
<gene>
    <name evidence="14" type="ORF">SAMN05421844_107267</name>
</gene>
<evidence type="ECO:0000259" key="11">
    <source>
        <dbReference type="Pfam" id="PF00441"/>
    </source>
</evidence>
<comment type="similarity">
    <text evidence="3 10">Belongs to the acyl-CoA dehydrogenase family.</text>
</comment>
<dbReference type="InterPro" id="IPR009100">
    <property type="entry name" value="AcylCoA_DH/oxidase_NM_dom_sf"/>
</dbReference>
<evidence type="ECO:0000256" key="9">
    <source>
        <dbReference type="ARBA" id="ARBA00042660"/>
    </source>
</evidence>
<evidence type="ECO:0000259" key="13">
    <source>
        <dbReference type="Pfam" id="PF02771"/>
    </source>
</evidence>